<dbReference type="Proteomes" id="UP001596180">
    <property type="component" value="Unassembled WGS sequence"/>
</dbReference>
<reference evidence="2" key="1">
    <citation type="journal article" date="2019" name="Int. J. Syst. Evol. Microbiol.">
        <title>The Global Catalogue of Microorganisms (GCM) 10K type strain sequencing project: providing services to taxonomists for standard genome sequencing and annotation.</title>
        <authorList>
            <consortium name="The Broad Institute Genomics Platform"/>
            <consortium name="The Broad Institute Genome Sequencing Center for Infectious Disease"/>
            <person name="Wu L."/>
            <person name="Ma J."/>
        </authorList>
    </citation>
    <scope>NUCLEOTIDE SEQUENCE [LARGE SCALE GENOMIC DNA]</scope>
    <source>
        <strain evidence="2">JCM 10411</strain>
    </source>
</reference>
<keyword evidence="2" id="KW-1185">Reference proteome</keyword>
<evidence type="ECO:0000313" key="1">
    <source>
        <dbReference type="EMBL" id="MFC5857155.1"/>
    </source>
</evidence>
<name>A0ABW1E9I0_9ACTN</name>
<accession>A0ABW1E9I0</accession>
<evidence type="ECO:0000313" key="2">
    <source>
        <dbReference type="Proteomes" id="UP001596180"/>
    </source>
</evidence>
<protein>
    <submittedName>
        <fullName evidence="1">Uncharacterized protein</fullName>
    </submittedName>
</protein>
<comment type="caution">
    <text evidence="1">The sequence shown here is derived from an EMBL/GenBank/DDBJ whole genome shotgun (WGS) entry which is preliminary data.</text>
</comment>
<dbReference type="RefSeq" id="WP_381371556.1">
    <property type="nucleotide sequence ID" value="NZ_JBHSOA010000149.1"/>
</dbReference>
<gene>
    <name evidence="1" type="ORF">ACFPZI_37015</name>
</gene>
<organism evidence="1 2">
    <name type="scientific">Streptomyces chlorus</name>
    <dbReference type="NCBI Taxonomy" id="887452"/>
    <lineage>
        <taxon>Bacteria</taxon>
        <taxon>Bacillati</taxon>
        <taxon>Actinomycetota</taxon>
        <taxon>Actinomycetes</taxon>
        <taxon>Kitasatosporales</taxon>
        <taxon>Streptomycetaceae</taxon>
        <taxon>Streptomyces</taxon>
    </lineage>
</organism>
<dbReference type="EMBL" id="JBHSOA010000149">
    <property type="protein sequence ID" value="MFC5857155.1"/>
    <property type="molecule type" value="Genomic_DNA"/>
</dbReference>
<sequence length="49" mass="5464">MLQLAHGDRHRLLLVVSAVDRTDPLLHRVRQIGASGTEDKCLEEQALDS</sequence>
<proteinExistence type="predicted"/>